<name>A0A495VT63_9PSEU</name>
<evidence type="ECO:0000313" key="1">
    <source>
        <dbReference type="EMBL" id="RKT51605.1"/>
    </source>
</evidence>
<keyword evidence="2" id="KW-1185">Reference proteome</keyword>
<reference evidence="1 2" key="1">
    <citation type="submission" date="2018-10" db="EMBL/GenBank/DDBJ databases">
        <title>Sequencing the genomes of 1000 actinobacteria strains.</title>
        <authorList>
            <person name="Klenk H.-P."/>
        </authorList>
    </citation>
    <scope>NUCLEOTIDE SEQUENCE [LARGE SCALE GENOMIC DNA]</scope>
    <source>
        <strain evidence="1 2">DSM 43800</strain>
    </source>
</reference>
<accession>A0A495VT63</accession>
<evidence type="ECO:0000313" key="2">
    <source>
        <dbReference type="Proteomes" id="UP000282084"/>
    </source>
</evidence>
<dbReference type="Proteomes" id="UP000282084">
    <property type="component" value="Unassembled WGS sequence"/>
</dbReference>
<gene>
    <name evidence="1" type="ORF">C8E97_0084</name>
</gene>
<sequence>MGAVAIRPLRGCAAAGNPSIRGMAVAKFNAEAMEQCRSAVSAQAGQFGAVGDGFSGLYTDPGIFGTLANSGGLSSAAGELDGKAGTEFAAAESLLGKVERALDAVQGAVVDTEGANAASFRAV</sequence>
<protein>
    <submittedName>
        <fullName evidence="1">Uncharacterized protein</fullName>
    </submittedName>
</protein>
<dbReference type="EMBL" id="RBXO01000001">
    <property type="protein sequence ID" value="RKT51605.1"/>
    <property type="molecule type" value="Genomic_DNA"/>
</dbReference>
<organism evidence="1 2">
    <name type="scientific">Saccharothrix australiensis</name>
    <dbReference type="NCBI Taxonomy" id="2072"/>
    <lineage>
        <taxon>Bacteria</taxon>
        <taxon>Bacillati</taxon>
        <taxon>Actinomycetota</taxon>
        <taxon>Actinomycetes</taxon>
        <taxon>Pseudonocardiales</taxon>
        <taxon>Pseudonocardiaceae</taxon>
        <taxon>Saccharothrix</taxon>
    </lineage>
</organism>
<proteinExistence type="predicted"/>
<comment type="caution">
    <text evidence="1">The sequence shown here is derived from an EMBL/GenBank/DDBJ whole genome shotgun (WGS) entry which is preliminary data.</text>
</comment>
<dbReference type="AlphaFoldDB" id="A0A495VT63"/>